<dbReference type="Proteomes" id="UP000792457">
    <property type="component" value="Unassembled WGS sequence"/>
</dbReference>
<comment type="caution">
    <text evidence="2">The sequence shown here is derived from an EMBL/GenBank/DDBJ whole genome shotgun (WGS) entry which is preliminary data.</text>
</comment>
<reference evidence="2" key="2">
    <citation type="submission" date="2017-10" db="EMBL/GenBank/DDBJ databases">
        <title>Ladona fulva Genome sequencing and assembly.</title>
        <authorList>
            <person name="Murali S."/>
            <person name="Richards S."/>
            <person name="Bandaranaike D."/>
            <person name="Bellair M."/>
            <person name="Blankenburg K."/>
            <person name="Chao H."/>
            <person name="Dinh H."/>
            <person name="Doddapaneni H."/>
            <person name="Dugan-Rocha S."/>
            <person name="Elkadiri S."/>
            <person name="Gnanaolivu R."/>
            <person name="Hernandez B."/>
            <person name="Skinner E."/>
            <person name="Javaid M."/>
            <person name="Lee S."/>
            <person name="Li M."/>
            <person name="Ming W."/>
            <person name="Munidasa M."/>
            <person name="Muniz J."/>
            <person name="Nguyen L."/>
            <person name="Hughes D."/>
            <person name="Osuji N."/>
            <person name="Pu L.-L."/>
            <person name="Puazo M."/>
            <person name="Qu C."/>
            <person name="Quiroz J."/>
            <person name="Raj R."/>
            <person name="Weissenberger G."/>
            <person name="Xin Y."/>
            <person name="Zou X."/>
            <person name="Han Y."/>
            <person name="Worley K."/>
            <person name="Muzny D."/>
            <person name="Gibbs R."/>
        </authorList>
    </citation>
    <scope>NUCLEOTIDE SEQUENCE</scope>
    <source>
        <strain evidence="2">Sampled in the wild</strain>
    </source>
</reference>
<organism evidence="2 3">
    <name type="scientific">Ladona fulva</name>
    <name type="common">Scarce chaser dragonfly</name>
    <name type="synonym">Libellula fulva</name>
    <dbReference type="NCBI Taxonomy" id="123851"/>
    <lineage>
        <taxon>Eukaryota</taxon>
        <taxon>Metazoa</taxon>
        <taxon>Ecdysozoa</taxon>
        <taxon>Arthropoda</taxon>
        <taxon>Hexapoda</taxon>
        <taxon>Insecta</taxon>
        <taxon>Pterygota</taxon>
        <taxon>Palaeoptera</taxon>
        <taxon>Odonata</taxon>
        <taxon>Epiprocta</taxon>
        <taxon>Anisoptera</taxon>
        <taxon>Libelluloidea</taxon>
        <taxon>Libellulidae</taxon>
        <taxon>Ladona</taxon>
    </lineage>
</organism>
<sequence>MRHRRRRDGEIPFRVGSKFRRRIFRNDAAYGFPMKTDFEISSEIRRSEMTALKADDDRGGRIYARILYIISHSSINSVSFQPNCVKCGGPHHSSNCQKDTTDKPKCYLCKQQHTANYRGCNVYLRAKEALRNRNRQQTPLLSSATAFPSLPQRTTLPNPSHAPNWPNTTTAPQSTPEDADLHTWFMAILNKVNSVQSTIEKKTIILSELLKLHS</sequence>
<evidence type="ECO:0000313" key="3">
    <source>
        <dbReference type="Proteomes" id="UP000792457"/>
    </source>
</evidence>
<dbReference type="AlphaFoldDB" id="A0A8K0JWE5"/>
<gene>
    <name evidence="2" type="ORF">J437_LFUL005441</name>
</gene>
<accession>A0A8K0JWE5</accession>
<feature type="compositionally biased region" description="Polar residues" evidence="1">
    <location>
        <begin position="165"/>
        <end position="176"/>
    </location>
</feature>
<dbReference type="OrthoDB" id="8063754at2759"/>
<reference evidence="2" key="1">
    <citation type="submission" date="2013-04" db="EMBL/GenBank/DDBJ databases">
        <authorList>
            <person name="Qu J."/>
            <person name="Murali S.C."/>
            <person name="Bandaranaike D."/>
            <person name="Bellair M."/>
            <person name="Blankenburg K."/>
            <person name="Chao H."/>
            <person name="Dinh H."/>
            <person name="Doddapaneni H."/>
            <person name="Downs B."/>
            <person name="Dugan-Rocha S."/>
            <person name="Elkadiri S."/>
            <person name="Gnanaolivu R.D."/>
            <person name="Hernandez B."/>
            <person name="Javaid M."/>
            <person name="Jayaseelan J.C."/>
            <person name="Lee S."/>
            <person name="Li M."/>
            <person name="Ming W."/>
            <person name="Munidasa M."/>
            <person name="Muniz J."/>
            <person name="Nguyen L."/>
            <person name="Ongeri F."/>
            <person name="Osuji N."/>
            <person name="Pu L.-L."/>
            <person name="Puazo M."/>
            <person name="Qu C."/>
            <person name="Quiroz J."/>
            <person name="Raj R."/>
            <person name="Weissenberger G."/>
            <person name="Xin Y."/>
            <person name="Zou X."/>
            <person name="Han Y."/>
            <person name="Richards S."/>
            <person name="Worley K."/>
            <person name="Muzny D."/>
            <person name="Gibbs R."/>
        </authorList>
    </citation>
    <scope>NUCLEOTIDE SEQUENCE</scope>
    <source>
        <strain evidence="2">Sampled in the wild</strain>
    </source>
</reference>
<keyword evidence="3" id="KW-1185">Reference proteome</keyword>
<evidence type="ECO:0000256" key="1">
    <source>
        <dbReference type="SAM" id="MobiDB-lite"/>
    </source>
</evidence>
<name>A0A8K0JWE5_LADFU</name>
<proteinExistence type="predicted"/>
<dbReference type="EMBL" id="KZ308177">
    <property type="protein sequence ID" value="KAG8223877.1"/>
    <property type="molecule type" value="Genomic_DNA"/>
</dbReference>
<feature type="region of interest" description="Disordered" evidence="1">
    <location>
        <begin position="134"/>
        <end position="177"/>
    </location>
</feature>
<evidence type="ECO:0000313" key="2">
    <source>
        <dbReference type="EMBL" id="KAG8223877.1"/>
    </source>
</evidence>
<protein>
    <recommendedName>
        <fullName evidence="4">Nucleic-acid-binding protein from transposon X-element</fullName>
    </recommendedName>
</protein>
<evidence type="ECO:0008006" key="4">
    <source>
        <dbReference type="Google" id="ProtNLM"/>
    </source>
</evidence>
<feature type="compositionally biased region" description="Polar residues" evidence="1">
    <location>
        <begin position="135"/>
        <end position="158"/>
    </location>
</feature>